<evidence type="ECO:0000256" key="2">
    <source>
        <dbReference type="ARBA" id="ARBA00022801"/>
    </source>
</evidence>
<keyword evidence="1" id="KW-0479">Metal-binding</keyword>
<dbReference type="GO" id="GO:0046872">
    <property type="term" value="F:metal ion binding"/>
    <property type="evidence" value="ECO:0007669"/>
    <property type="project" value="UniProtKB-KW"/>
</dbReference>
<dbReference type="Proteomes" id="UP000281677">
    <property type="component" value="Unassembled WGS sequence"/>
</dbReference>
<accession>A0A3M7I5R6</accession>
<dbReference type="PANTHER" id="PTHR23422">
    <property type="entry name" value="DIPEPTIDYL PEPTIDASE III-RELATED"/>
    <property type="match status" value="1"/>
</dbReference>
<dbReference type="GO" id="GO:0005737">
    <property type="term" value="C:cytoplasm"/>
    <property type="evidence" value="ECO:0007669"/>
    <property type="project" value="TreeGrafter"/>
</dbReference>
<evidence type="ECO:0008006" key="5">
    <source>
        <dbReference type="Google" id="ProtNLM"/>
    </source>
</evidence>
<dbReference type="PANTHER" id="PTHR23422:SF11">
    <property type="entry name" value="DIPEPTIDYL PEPTIDASE 3"/>
    <property type="match status" value="1"/>
</dbReference>
<organism evidence="3 4">
    <name type="scientific">Hortaea werneckii</name>
    <name type="common">Black yeast</name>
    <name type="synonym">Cladosporium werneckii</name>
    <dbReference type="NCBI Taxonomy" id="91943"/>
    <lineage>
        <taxon>Eukaryota</taxon>
        <taxon>Fungi</taxon>
        <taxon>Dikarya</taxon>
        <taxon>Ascomycota</taxon>
        <taxon>Pezizomycotina</taxon>
        <taxon>Dothideomycetes</taxon>
        <taxon>Dothideomycetidae</taxon>
        <taxon>Mycosphaerellales</taxon>
        <taxon>Teratosphaeriaceae</taxon>
        <taxon>Hortaea</taxon>
    </lineage>
</organism>
<dbReference type="InterPro" id="IPR039461">
    <property type="entry name" value="Peptidase_M49"/>
</dbReference>
<dbReference type="VEuPathDB" id="FungiDB:BTJ68_11004"/>
<gene>
    <name evidence="3" type="ORF">D0859_15114</name>
</gene>
<reference evidence="3 4" key="1">
    <citation type="journal article" date="2018" name="BMC Genomics">
        <title>Genomic evidence for intraspecific hybridization in a clonal and extremely halotolerant yeast.</title>
        <authorList>
            <person name="Gostincar C."/>
            <person name="Stajich J.E."/>
            <person name="Zupancic J."/>
            <person name="Zalar P."/>
            <person name="Gunde-Cimerman N."/>
        </authorList>
    </citation>
    <scope>NUCLEOTIDE SEQUENCE [LARGE SCALE GENOMIC DNA]</scope>
    <source>
        <strain evidence="3 4">EXF-120</strain>
    </source>
</reference>
<dbReference type="OrthoDB" id="4694525at2759"/>
<dbReference type="AlphaFoldDB" id="A0A3M7I5R6"/>
<dbReference type="Gene3D" id="3.30.540.30">
    <property type="match status" value="1"/>
</dbReference>
<evidence type="ECO:0000313" key="3">
    <source>
        <dbReference type="EMBL" id="RMZ20874.1"/>
    </source>
</evidence>
<keyword evidence="2" id="KW-0378">Hydrolase</keyword>
<dbReference type="GO" id="GO:0008239">
    <property type="term" value="F:dipeptidyl-peptidase activity"/>
    <property type="evidence" value="ECO:0007669"/>
    <property type="project" value="TreeGrafter"/>
</dbReference>
<protein>
    <recommendedName>
        <fullName evidence="5">Dipeptidyl aminopeptidase III</fullName>
    </recommendedName>
</protein>
<proteinExistence type="predicted"/>
<dbReference type="Pfam" id="PF03571">
    <property type="entry name" value="Peptidase_M49"/>
    <property type="match status" value="1"/>
</dbReference>
<evidence type="ECO:0000313" key="4">
    <source>
        <dbReference type="Proteomes" id="UP000281677"/>
    </source>
</evidence>
<dbReference type="EMBL" id="QWIT01000738">
    <property type="protein sequence ID" value="RMZ20874.1"/>
    <property type="molecule type" value="Genomic_DNA"/>
</dbReference>
<sequence length="704" mass="79837">MTSNTFARACSKAEVRVLSSTSQFESLLPSEKVYAHYSAKFVGHHRLLIFNIFDTFGRAAWLGTRIILRQVSPESEPIFDFIIHLYHSCNGKWEALSNRLNVSNDELTRFLDFAAMFLGNIGNFYGHGDQKFLPNVTTDTLRKLSSTSEVTRRLMEKFESVISAPLPNMLGLPSSTMQSGYYQASSPITQHEVAEITRTAAQSGIHPENTRLAKISIGQSSRLDIMQASVEKDAAERLIFQTHEREVRLVRGDHSSELRRICEYLQKASGFTKQAAKKTYIAKLCRSFQTGDMEEYKDSQRIWIHDHLTTVETVFGFVEPYRDPCGSKAEYEGIVGVENPGETAMLHRLCQSADSFVKRLPWVESHRGDKSMGDFEESTVQRPSFYNDIRQEEGSKSIVISNRLDGSPMVGDSLALNVCEDEPGTFSEHRRAAYYLWVVFHELFGHGTGKLLKENADNTYNFGVEELPVSPLTGEPIDSWYKPGETWTSVFQDIATSVDECRAECIGAYLMSETDLLSLCGYTDDGLIRPEDLEYNMYQQLAIAGIRSLENYSVEEESWGQAHSQFAYSTDISEIQAHFAIFQAIRLASIGFFEVRVDARRKTLSVNVDRSQITSVGRPALRGLLMRLHIYRSTADVSRCRVLMEELTKPPIECLEWREILLQEVAVKRVFVQPNTFLNGDNVVLRDYEPSSRGMIKSWAEREV</sequence>
<evidence type="ECO:0000256" key="1">
    <source>
        <dbReference type="ARBA" id="ARBA00022723"/>
    </source>
</evidence>
<name>A0A3M7I5R6_HORWE</name>
<comment type="caution">
    <text evidence="3">The sequence shown here is derived from an EMBL/GenBank/DDBJ whole genome shotgun (WGS) entry which is preliminary data.</text>
</comment>